<dbReference type="EMBL" id="FQXG01000006">
    <property type="protein sequence ID" value="SHI02131.1"/>
    <property type="molecule type" value="Genomic_DNA"/>
</dbReference>
<evidence type="ECO:0008006" key="3">
    <source>
        <dbReference type="Google" id="ProtNLM"/>
    </source>
</evidence>
<proteinExistence type="predicted"/>
<gene>
    <name evidence="1" type="ORF">SAMN02745129_3616</name>
</gene>
<dbReference type="RefSeq" id="WP_067659717.1">
    <property type="nucleotide sequence ID" value="NZ_FQXG01000006.1"/>
</dbReference>
<dbReference type="AlphaFoldDB" id="A0A1M5XQN6"/>
<dbReference type="OrthoDB" id="6389032at2"/>
<dbReference type="STRING" id="299255.SAMN02745129_3616"/>
<reference evidence="2" key="1">
    <citation type="submission" date="2016-11" db="EMBL/GenBank/DDBJ databases">
        <authorList>
            <person name="Varghese N."/>
            <person name="Submissions S."/>
        </authorList>
    </citation>
    <scope>NUCLEOTIDE SEQUENCE [LARGE SCALE GENOMIC DNA]</scope>
    <source>
        <strain evidence="2">DSM 16917</strain>
    </source>
</reference>
<evidence type="ECO:0000313" key="1">
    <source>
        <dbReference type="EMBL" id="SHI02131.1"/>
    </source>
</evidence>
<accession>A0A1M5XQN6</accession>
<dbReference type="Pfam" id="PF12305">
    <property type="entry name" value="DUF3630"/>
    <property type="match status" value="1"/>
</dbReference>
<protein>
    <recommendedName>
        <fullName evidence="3">DUF3630 domain-containing protein</fullName>
    </recommendedName>
</protein>
<sequence length="109" mass="12086">MEPLAHPLLLELTPPRLDRSANQLLWHTPFTQEQMQTLVPALMARLDCQLGNMDQGADRLFWPVAFEGVSLGLHFEALCDSLWLQAQEGDSEGAEVLSFLGRLAGEVGQ</sequence>
<organism evidence="1 2">
    <name type="scientific">Ferrimonas marina</name>
    <dbReference type="NCBI Taxonomy" id="299255"/>
    <lineage>
        <taxon>Bacteria</taxon>
        <taxon>Pseudomonadati</taxon>
        <taxon>Pseudomonadota</taxon>
        <taxon>Gammaproteobacteria</taxon>
        <taxon>Alteromonadales</taxon>
        <taxon>Ferrimonadaceae</taxon>
        <taxon>Ferrimonas</taxon>
    </lineage>
</organism>
<keyword evidence="2" id="KW-1185">Reference proteome</keyword>
<dbReference type="InterPro" id="IPR022080">
    <property type="entry name" value="DUF3630"/>
</dbReference>
<dbReference type="Proteomes" id="UP000184268">
    <property type="component" value="Unassembled WGS sequence"/>
</dbReference>
<evidence type="ECO:0000313" key="2">
    <source>
        <dbReference type="Proteomes" id="UP000184268"/>
    </source>
</evidence>
<name>A0A1M5XQN6_9GAMM</name>